<dbReference type="AlphaFoldDB" id="L7UC39"/>
<keyword evidence="2" id="KW-1185">Reference proteome</keyword>
<dbReference type="KEGG" id="msd:MYSTI_02713"/>
<dbReference type="HOGENOM" id="CLU_2288512_0_0_7"/>
<name>L7UC39_MYXSD</name>
<dbReference type="STRING" id="1278073.MYSTI_02713"/>
<evidence type="ECO:0000313" key="1">
    <source>
        <dbReference type="EMBL" id="AGC44029.1"/>
    </source>
</evidence>
<evidence type="ECO:0000313" key="2">
    <source>
        <dbReference type="Proteomes" id="UP000011131"/>
    </source>
</evidence>
<proteinExistence type="predicted"/>
<accession>L7UC39</accession>
<dbReference type="Proteomes" id="UP000011131">
    <property type="component" value="Chromosome"/>
</dbReference>
<protein>
    <submittedName>
        <fullName evidence="1">Uncharacterized protein</fullName>
    </submittedName>
</protein>
<gene>
    <name evidence="1" type="ordered locus">MYSTI_02713</name>
</gene>
<sequence>MEPQAAPRSGDFQMTRWTWVLMGLVGCMACAGCGSESNPRETPEQRKQRLQECIVAKVPPPTGASQTSWTVSGYAVVGAYRACNSLPGEATSADFREVMQGLATADEDPSRVKLTRPGASAP</sequence>
<dbReference type="EMBL" id="CP004025">
    <property type="protein sequence ID" value="AGC44029.1"/>
    <property type="molecule type" value="Genomic_DNA"/>
</dbReference>
<reference evidence="1 2" key="1">
    <citation type="journal article" date="2013" name="Genome Announc.">
        <title>Complete genome sequence of Myxococcus stipitatus strain DSM 14675, a fruiting myxobacterium.</title>
        <authorList>
            <person name="Huntley S."/>
            <person name="Kneip S."/>
            <person name="Treuner-Lange A."/>
            <person name="Sogaard-Andersen L."/>
        </authorList>
    </citation>
    <scope>NUCLEOTIDE SEQUENCE [LARGE SCALE GENOMIC DNA]</scope>
    <source>
        <strain evidence="2">DSM 14675 / JCM 12634 / Mx s8</strain>
    </source>
</reference>
<organism evidence="1 2">
    <name type="scientific">Myxococcus stipitatus (strain DSM 14675 / JCM 12634 / Mx s8)</name>
    <dbReference type="NCBI Taxonomy" id="1278073"/>
    <lineage>
        <taxon>Bacteria</taxon>
        <taxon>Pseudomonadati</taxon>
        <taxon>Myxococcota</taxon>
        <taxon>Myxococcia</taxon>
        <taxon>Myxococcales</taxon>
        <taxon>Cystobacterineae</taxon>
        <taxon>Myxococcaceae</taxon>
        <taxon>Myxococcus</taxon>
    </lineage>
</organism>
<dbReference type="PATRIC" id="fig|1278073.3.peg.2762"/>